<dbReference type="SUPFAM" id="SSF51735">
    <property type="entry name" value="NAD(P)-binding Rossmann-fold domains"/>
    <property type="match status" value="1"/>
</dbReference>
<comment type="caution">
    <text evidence="2">The sequence shown here is derived from an EMBL/GenBank/DDBJ whole genome shotgun (WGS) entry which is preliminary data.</text>
</comment>
<name>A0ABT8GIV7_9MICO</name>
<evidence type="ECO:0000259" key="1">
    <source>
        <dbReference type="Pfam" id="PF13460"/>
    </source>
</evidence>
<dbReference type="InterPro" id="IPR016040">
    <property type="entry name" value="NAD(P)-bd_dom"/>
</dbReference>
<dbReference type="InterPro" id="IPR036291">
    <property type="entry name" value="NAD(P)-bd_dom_sf"/>
</dbReference>
<dbReference type="RefSeq" id="WP_301142966.1">
    <property type="nucleotide sequence ID" value="NZ_JAUHQA010000001.1"/>
</dbReference>
<organism evidence="2 3">
    <name type="scientific">Demequina muriae</name>
    <dbReference type="NCBI Taxonomy" id="3051664"/>
    <lineage>
        <taxon>Bacteria</taxon>
        <taxon>Bacillati</taxon>
        <taxon>Actinomycetota</taxon>
        <taxon>Actinomycetes</taxon>
        <taxon>Micrococcales</taxon>
        <taxon>Demequinaceae</taxon>
        <taxon>Demequina</taxon>
    </lineage>
</organism>
<dbReference type="Gene3D" id="3.40.50.720">
    <property type="entry name" value="NAD(P)-binding Rossmann-like Domain"/>
    <property type="match status" value="1"/>
</dbReference>
<dbReference type="PANTHER" id="PTHR15020:SF11">
    <property type="entry name" value="OS06G0360300 PROTEIN"/>
    <property type="match status" value="1"/>
</dbReference>
<sequence>MKRVVVIGATGSIGRVVVPALAAHGLAPVAAVRDPDRARELLPNVETIRADVTDPAGLARAVRGADGIVLVHGSDRRPADVDYGAVPAVLEALDGARPRVVLMTSMAVTHETGSWREIMRWKARGERLLRASGVPATIVRPGWFDAQPPDFRGVTLEQGDRTPVDSRRGVSRRHIADAIAQSLLHDEAVGVTFELFSAPGDALTDWRAAFGALTQDATGAFDAALDPTGPPLSHEPDRVRQDMERLRAAGGIVT</sequence>
<proteinExistence type="predicted"/>
<reference evidence="2" key="1">
    <citation type="submission" date="2023-06" db="EMBL/GenBank/DDBJ databases">
        <title>Egi l300058.</title>
        <authorList>
            <person name="Gao L."/>
            <person name="Fang B.-Z."/>
            <person name="Li W.-J."/>
        </authorList>
    </citation>
    <scope>NUCLEOTIDE SEQUENCE</scope>
    <source>
        <strain evidence="2">EGI L300058</strain>
    </source>
</reference>
<evidence type="ECO:0000313" key="2">
    <source>
        <dbReference type="EMBL" id="MDN4481364.1"/>
    </source>
</evidence>
<accession>A0ABT8GIV7</accession>
<dbReference type="Proteomes" id="UP001172708">
    <property type="component" value="Unassembled WGS sequence"/>
</dbReference>
<dbReference type="Pfam" id="PF13460">
    <property type="entry name" value="NAD_binding_10"/>
    <property type="match status" value="1"/>
</dbReference>
<keyword evidence="3" id="KW-1185">Reference proteome</keyword>
<dbReference type="CDD" id="cd05243">
    <property type="entry name" value="SDR_a5"/>
    <property type="match status" value="1"/>
</dbReference>
<gene>
    <name evidence="2" type="ORF">QQX02_10555</name>
</gene>
<dbReference type="PANTHER" id="PTHR15020">
    <property type="entry name" value="FLAVIN REDUCTASE-RELATED"/>
    <property type="match status" value="1"/>
</dbReference>
<evidence type="ECO:0000313" key="3">
    <source>
        <dbReference type="Proteomes" id="UP001172708"/>
    </source>
</evidence>
<feature type="domain" description="NAD(P)-binding" evidence="1">
    <location>
        <begin position="8"/>
        <end position="185"/>
    </location>
</feature>
<protein>
    <submittedName>
        <fullName evidence="2">SDR family oxidoreductase</fullName>
    </submittedName>
</protein>
<dbReference type="EMBL" id="JAUHQA010000001">
    <property type="protein sequence ID" value="MDN4481364.1"/>
    <property type="molecule type" value="Genomic_DNA"/>
</dbReference>